<evidence type="ECO:0000313" key="12">
    <source>
        <dbReference type="Proteomes" id="UP000637002"/>
    </source>
</evidence>
<gene>
    <name evidence="11" type="ORF">GCM10010994_03550</name>
</gene>
<dbReference type="InterPro" id="IPR029016">
    <property type="entry name" value="GAF-like_dom_sf"/>
</dbReference>
<dbReference type="PANTHER" id="PTHR41523">
    <property type="entry name" value="TWO-COMPONENT SYSTEM SENSOR PROTEIN"/>
    <property type="match status" value="1"/>
</dbReference>
<evidence type="ECO:0000259" key="8">
    <source>
        <dbReference type="SMART" id="SM00065"/>
    </source>
</evidence>
<reference evidence="11" key="2">
    <citation type="submission" date="2020-09" db="EMBL/GenBank/DDBJ databases">
        <authorList>
            <person name="Sun Q."/>
            <person name="Zhou Y."/>
        </authorList>
    </citation>
    <scope>NUCLEOTIDE SEQUENCE</scope>
    <source>
        <strain evidence="11">CGMCC 1.12919</strain>
    </source>
</reference>
<feature type="domain" description="GAF" evidence="8">
    <location>
        <begin position="35"/>
        <end position="183"/>
    </location>
</feature>
<dbReference type="InterPro" id="IPR003594">
    <property type="entry name" value="HATPase_dom"/>
</dbReference>
<dbReference type="Gene3D" id="3.30.450.40">
    <property type="match status" value="1"/>
</dbReference>
<evidence type="ECO:0000256" key="7">
    <source>
        <dbReference type="ARBA" id="ARBA00022840"/>
    </source>
</evidence>
<dbReference type="Pfam" id="PF01590">
    <property type="entry name" value="GAF"/>
    <property type="match status" value="1"/>
</dbReference>
<keyword evidence="12" id="KW-1185">Reference proteome</keyword>
<evidence type="ECO:0000313" key="11">
    <source>
        <dbReference type="EMBL" id="GGC47673.1"/>
    </source>
</evidence>
<evidence type="ECO:0000256" key="6">
    <source>
        <dbReference type="ARBA" id="ARBA00022777"/>
    </source>
</evidence>
<feature type="domain" description="Signal transduction histidine kinase HWE region" evidence="10">
    <location>
        <begin position="202"/>
        <end position="286"/>
    </location>
</feature>
<evidence type="ECO:0000256" key="4">
    <source>
        <dbReference type="ARBA" id="ARBA00022679"/>
    </source>
</evidence>
<dbReference type="InterPro" id="IPR003018">
    <property type="entry name" value="GAF"/>
</dbReference>
<dbReference type="SUPFAM" id="SSF55874">
    <property type="entry name" value="ATPase domain of HSP90 chaperone/DNA topoisomerase II/histidine kinase"/>
    <property type="match status" value="1"/>
</dbReference>
<accession>A0A916TX12</accession>
<dbReference type="RefSeq" id="WP_188607401.1">
    <property type="nucleotide sequence ID" value="NZ_BMGG01000001.1"/>
</dbReference>
<keyword evidence="4" id="KW-0808">Transferase</keyword>
<sequence>MNESKSSGSAVTNEGLLQYQRALASFSRVASEAISPERLAQHACAQISSVTRIRHVKVLKYRPDAGDLLVVAGVGWKPGVVGTATFPIDRSSPPGRSIQTAAPVVSEDLPNDPEFTISPVLAAHGIVSLLNVPVMIDGKNWGVLEVDSEAKRHFGESDIGFLTAFANMTGAALARYDADQKALAAAQAQVEADVLWKARVRELQHRVKNNLQTVVSFLSQQRRQTSSPETRIGLASLMDRVQAIALAHDQLSHREGASQVEFADYLHSLCANIDPHRETVSVQVDADEALIPLDRAVPAGLIINELVTNAFKYAFDEAESGSVRIEFRTNQERGEGCIVVEDNGKGMEHSSSGGVGIKLVNAFAQQLGARPEYETNSSGTRWRICFPLVI</sequence>
<proteinExistence type="predicted"/>
<dbReference type="EC" id="2.7.13.3" evidence="2"/>
<dbReference type="InterPro" id="IPR011102">
    <property type="entry name" value="Sig_transdc_His_kinase_HWE"/>
</dbReference>
<dbReference type="Gene3D" id="3.30.565.10">
    <property type="entry name" value="Histidine kinase-like ATPase, C-terminal domain"/>
    <property type="match status" value="1"/>
</dbReference>
<dbReference type="SMART" id="SM00911">
    <property type="entry name" value="HWE_HK"/>
    <property type="match status" value="1"/>
</dbReference>
<name>A0A916TX12_9HYPH</name>
<evidence type="ECO:0000259" key="10">
    <source>
        <dbReference type="SMART" id="SM00911"/>
    </source>
</evidence>
<dbReference type="GO" id="GO:0004673">
    <property type="term" value="F:protein histidine kinase activity"/>
    <property type="evidence" value="ECO:0007669"/>
    <property type="project" value="UniProtKB-EC"/>
</dbReference>
<keyword evidence="3" id="KW-0597">Phosphoprotein</keyword>
<protein>
    <recommendedName>
        <fullName evidence="2">histidine kinase</fullName>
        <ecNumber evidence="2">2.7.13.3</ecNumber>
    </recommendedName>
</protein>
<evidence type="ECO:0000256" key="5">
    <source>
        <dbReference type="ARBA" id="ARBA00022741"/>
    </source>
</evidence>
<dbReference type="Gene3D" id="3.30.450.20">
    <property type="entry name" value="PAS domain"/>
    <property type="match status" value="1"/>
</dbReference>
<feature type="domain" description="Histidine kinase/HSP90-like ATPase" evidence="9">
    <location>
        <begin position="294"/>
        <end position="390"/>
    </location>
</feature>
<dbReference type="GO" id="GO:0005524">
    <property type="term" value="F:ATP binding"/>
    <property type="evidence" value="ECO:0007669"/>
    <property type="project" value="UniProtKB-KW"/>
</dbReference>
<dbReference type="Proteomes" id="UP000637002">
    <property type="component" value="Unassembled WGS sequence"/>
</dbReference>
<dbReference type="PANTHER" id="PTHR41523:SF8">
    <property type="entry name" value="ETHYLENE RESPONSE SENSOR PROTEIN"/>
    <property type="match status" value="1"/>
</dbReference>
<comment type="caution">
    <text evidence="11">The sequence shown here is derived from an EMBL/GenBank/DDBJ whole genome shotgun (WGS) entry which is preliminary data.</text>
</comment>
<dbReference type="InterPro" id="IPR011495">
    <property type="entry name" value="Sig_transdc_His_kin_sub2_dim/P"/>
</dbReference>
<comment type="catalytic activity">
    <reaction evidence="1">
        <text>ATP + protein L-histidine = ADP + protein N-phospho-L-histidine.</text>
        <dbReference type="EC" id="2.7.13.3"/>
    </reaction>
</comment>
<evidence type="ECO:0000259" key="9">
    <source>
        <dbReference type="SMART" id="SM00387"/>
    </source>
</evidence>
<evidence type="ECO:0000256" key="3">
    <source>
        <dbReference type="ARBA" id="ARBA00022553"/>
    </source>
</evidence>
<organism evidence="11 12">
    <name type="scientific">Chelatococcus reniformis</name>
    <dbReference type="NCBI Taxonomy" id="1494448"/>
    <lineage>
        <taxon>Bacteria</taxon>
        <taxon>Pseudomonadati</taxon>
        <taxon>Pseudomonadota</taxon>
        <taxon>Alphaproteobacteria</taxon>
        <taxon>Hyphomicrobiales</taxon>
        <taxon>Chelatococcaceae</taxon>
        <taxon>Chelatococcus</taxon>
    </lineage>
</organism>
<dbReference type="AlphaFoldDB" id="A0A916TX12"/>
<keyword evidence="5" id="KW-0547">Nucleotide-binding</keyword>
<dbReference type="Pfam" id="PF02518">
    <property type="entry name" value="HATPase_c"/>
    <property type="match status" value="1"/>
</dbReference>
<keyword evidence="6 11" id="KW-0418">Kinase</keyword>
<dbReference type="SUPFAM" id="SSF55781">
    <property type="entry name" value="GAF domain-like"/>
    <property type="match status" value="1"/>
</dbReference>
<dbReference type="SMART" id="SM00065">
    <property type="entry name" value="GAF"/>
    <property type="match status" value="1"/>
</dbReference>
<dbReference type="SMART" id="SM00387">
    <property type="entry name" value="HATPase_c"/>
    <property type="match status" value="1"/>
</dbReference>
<dbReference type="InterPro" id="IPR036890">
    <property type="entry name" value="HATPase_C_sf"/>
</dbReference>
<keyword evidence="7" id="KW-0067">ATP-binding</keyword>
<evidence type="ECO:0000256" key="2">
    <source>
        <dbReference type="ARBA" id="ARBA00012438"/>
    </source>
</evidence>
<dbReference type="Pfam" id="PF07568">
    <property type="entry name" value="HisKA_2"/>
    <property type="match status" value="1"/>
</dbReference>
<dbReference type="EMBL" id="BMGG01000001">
    <property type="protein sequence ID" value="GGC47673.1"/>
    <property type="molecule type" value="Genomic_DNA"/>
</dbReference>
<reference evidence="11" key="1">
    <citation type="journal article" date="2014" name="Int. J. Syst. Evol. Microbiol.">
        <title>Complete genome sequence of Corynebacterium casei LMG S-19264T (=DSM 44701T), isolated from a smear-ripened cheese.</title>
        <authorList>
            <consortium name="US DOE Joint Genome Institute (JGI-PGF)"/>
            <person name="Walter F."/>
            <person name="Albersmeier A."/>
            <person name="Kalinowski J."/>
            <person name="Ruckert C."/>
        </authorList>
    </citation>
    <scope>NUCLEOTIDE SEQUENCE</scope>
    <source>
        <strain evidence="11">CGMCC 1.12919</strain>
    </source>
</reference>
<evidence type="ECO:0000256" key="1">
    <source>
        <dbReference type="ARBA" id="ARBA00000085"/>
    </source>
</evidence>